<sequence>MVDGRWQMADGKELTGISLSMWRVSRVALATDYSYVSCILP</sequence>
<dbReference type="AlphaFoldDB" id="K9WI07"/>
<dbReference type="PATRIC" id="fig|1173027.3.peg.3757"/>
<dbReference type="EMBL" id="CP003630">
    <property type="protein sequence ID" value="AFZ19142.1"/>
    <property type="molecule type" value="Genomic_DNA"/>
</dbReference>
<reference evidence="1 2" key="1">
    <citation type="submission" date="2012-06" db="EMBL/GenBank/DDBJ databases">
        <title>Finished chromosome of genome of Microcoleus sp. PCC 7113.</title>
        <authorList>
            <consortium name="US DOE Joint Genome Institute"/>
            <person name="Gugger M."/>
            <person name="Coursin T."/>
            <person name="Rippka R."/>
            <person name="Tandeau De Marsac N."/>
            <person name="Huntemann M."/>
            <person name="Wei C.-L."/>
            <person name="Han J."/>
            <person name="Detter J.C."/>
            <person name="Han C."/>
            <person name="Tapia R."/>
            <person name="Chen A."/>
            <person name="Kyrpides N."/>
            <person name="Mavromatis K."/>
            <person name="Markowitz V."/>
            <person name="Szeto E."/>
            <person name="Ivanova N."/>
            <person name="Pagani I."/>
            <person name="Pati A."/>
            <person name="Goodwin L."/>
            <person name="Nordberg H.P."/>
            <person name="Cantor M.N."/>
            <person name="Hua S.X."/>
            <person name="Woyke T."/>
            <person name="Kerfeld C.A."/>
        </authorList>
    </citation>
    <scope>NUCLEOTIDE SEQUENCE [LARGE SCALE GENOMIC DNA]</scope>
    <source>
        <strain evidence="1 2">PCC 7113</strain>
    </source>
</reference>
<accession>K9WI07</accession>
<gene>
    <name evidence="1" type="ORF">Mic7113_3413</name>
</gene>
<dbReference type="STRING" id="1173027.Mic7113_3413"/>
<name>K9WI07_9CYAN</name>
<evidence type="ECO:0000313" key="1">
    <source>
        <dbReference type="EMBL" id="AFZ19142.1"/>
    </source>
</evidence>
<dbReference type="Proteomes" id="UP000010471">
    <property type="component" value="Chromosome"/>
</dbReference>
<keyword evidence="2" id="KW-1185">Reference proteome</keyword>
<protein>
    <submittedName>
        <fullName evidence="1">Uncharacterized protein</fullName>
    </submittedName>
</protein>
<dbReference type="RefSeq" id="WP_015183285.1">
    <property type="nucleotide sequence ID" value="NC_019738.1"/>
</dbReference>
<evidence type="ECO:0000313" key="2">
    <source>
        <dbReference type="Proteomes" id="UP000010471"/>
    </source>
</evidence>
<proteinExistence type="predicted"/>
<dbReference type="KEGG" id="mic:Mic7113_3413"/>
<organism evidence="1 2">
    <name type="scientific">Allocoleopsis franciscana PCC 7113</name>
    <dbReference type="NCBI Taxonomy" id="1173027"/>
    <lineage>
        <taxon>Bacteria</taxon>
        <taxon>Bacillati</taxon>
        <taxon>Cyanobacteriota</taxon>
        <taxon>Cyanophyceae</taxon>
        <taxon>Coleofasciculales</taxon>
        <taxon>Coleofasciculaceae</taxon>
        <taxon>Allocoleopsis</taxon>
        <taxon>Allocoleopsis franciscana</taxon>
    </lineage>
</organism>
<dbReference type="HOGENOM" id="CLU_3272832_0_0_3"/>